<evidence type="ECO:0000313" key="1">
    <source>
        <dbReference type="EMBL" id="KAA6393179.1"/>
    </source>
</evidence>
<sequence>MGLGLVQLNKEKKISPQANNKCLRKIMNEVRIDQQYEGATVRRAMMTKLRKYGATQEDVNDFTRHTPGSNVVDLHYNVPVKRDLSTLLLSDGDV</sequence>
<evidence type="ECO:0008006" key="3">
    <source>
        <dbReference type="Google" id="ProtNLM"/>
    </source>
</evidence>
<comment type="caution">
    <text evidence="1">The sequence shown here is derived from an EMBL/GenBank/DDBJ whole genome shotgun (WGS) entry which is preliminary data.</text>
</comment>
<evidence type="ECO:0000313" key="2">
    <source>
        <dbReference type="Proteomes" id="UP000324800"/>
    </source>
</evidence>
<organism evidence="1 2">
    <name type="scientific">Streblomastix strix</name>
    <dbReference type="NCBI Taxonomy" id="222440"/>
    <lineage>
        <taxon>Eukaryota</taxon>
        <taxon>Metamonada</taxon>
        <taxon>Preaxostyla</taxon>
        <taxon>Oxymonadida</taxon>
        <taxon>Streblomastigidae</taxon>
        <taxon>Streblomastix</taxon>
    </lineage>
</organism>
<protein>
    <recommendedName>
        <fullName evidence="3">Tyr recombinase domain-containing protein</fullName>
    </recommendedName>
</protein>
<proteinExistence type="predicted"/>
<dbReference type="AlphaFoldDB" id="A0A5J4WFP6"/>
<accession>A0A5J4WFP6</accession>
<dbReference type="EMBL" id="SNRW01002315">
    <property type="protein sequence ID" value="KAA6393179.1"/>
    <property type="molecule type" value="Genomic_DNA"/>
</dbReference>
<dbReference type="Proteomes" id="UP000324800">
    <property type="component" value="Unassembled WGS sequence"/>
</dbReference>
<name>A0A5J4WFP6_9EUKA</name>
<dbReference type="OrthoDB" id="7699712at2759"/>
<gene>
    <name evidence="1" type="ORF">EZS28_011292</name>
</gene>
<reference evidence="1 2" key="1">
    <citation type="submission" date="2019-03" db="EMBL/GenBank/DDBJ databases">
        <title>Single cell metagenomics reveals metabolic interactions within the superorganism composed of flagellate Streblomastix strix and complex community of Bacteroidetes bacteria on its surface.</title>
        <authorList>
            <person name="Treitli S.C."/>
            <person name="Kolisko M."/>
            <person name="Husnik F."/>
            <person name="Keeling P."/>
            <person name="Hampl V."/>
        </authorList>
    </citation>
    <scope>NUCLEOTIDE SEQUENCE [LARGE SCALE GENOMIC DNA]</scope>
    <source>
        <strain evidence="1">ST1C</strain>
    </source>
</reference>